<dbReference type="STRING" id="1890683.A0A427YGL9"/>
<comment type="caution">
    <text evidence="7">The sequence shown here is derived from an EMBL/GenBank/DDBJ whole genome shotgun (WGS) entry which is preliminary data.</text>
</comment>
<gene>
    <name evidence="7" type="ORF">EHS25_001491</name>
</gene>
<feature type="compositionally biased region" description="Polar residues" evidence="5">
    <location>
        <begin position="142"/>
        <end position="155"/>
    </location>
</feature>
<dbReference type="CDD" id="cd00076">
    <property type="entry name" value="HFD_SF"/>
    <property type="match status" value="1"/>
</dbReference>
<keyword evidence="3" id="KW-0804">Transcription</keyword>
<evidence type="ECO:0000313" key="7">
    <source>
        <dbReference type="EMBL" id="RSH90157.1"/>
    </source>
</evidence>
<evidence type="ECO:0000313" key="8">
    <source>
        <dbReference type="Proteomes" id="UP000279259"/>
    </source>
</evidence>
<feature type="region of interest" description="Disordered" evidence="5">
    <location>
        <begin position="208"/>
        <end position="230"/>
    </location>
</feature>
<dbReference type="Gene3D" id="1.10.20.10">
    <property type="entry name" value="Histone, subunit A"/>
    <property type="match status" value="1"/>
</dbReference>
<keyword evidence="4" id="KW-0539">Nucleus</keyword>
<dbReference type="GO" id="GO:0046982">
    <property type="term" value="F:protein heterodimerization activity"/>
    <property type="evidence" value="ECO:0007669"/>
    <property type="project" value="InterPro"/>
</dbReference>
<dbReference type="Proteomes" id="UP000279259">
    <property type="component" value="Unassembled WGS sequence"/>
</dbReference>
<dbReference type="OrthoDB" id="2193813at2759"/>
<evidence type="ECO:0000256" key="5">
    <source>
        <dbReference type="SAM" id="MobiDB-lite"/>
    </source>
</evidence>
<evidence type="ECO:0000256" key="2">
    <source>
        <dbReference type="ARBA" id="ARBA00023015"/>
    </source>
</evidence>
<feature type="region of interest" description="Disordered" evidence="5">
    <location>
        <begin position="85"/>
        <end position="169"/>
    </location>
</feature>
<feature type="domain" description="Bromodomain associated" evidence="6">
    <location>
        <begin position="24"/>
        <end position="84"/>
    </location>
</feature>
<feature type="compositionally biased region" description="Basic residues" evidence="5">
    <location>
        <begin position="96"/>
        <end position="107"/>
    </location>
</feature>
<evidence type="ECO:0000256" key="4">
    <source>
        <dbReference type="ARBA" id="ARBA00023242"/>
    </source>
</evidence>
<evidence type="ECO:0000259" key="6">
    <source>
        <dbReference type="Pfam" id="PF07524"/>
    </source>
</evidence>
<sequence>MSGSTIRSLSFPTVLIPPTLPSQYLSYLIVTTLQRAGFDGAEAGALAEMERLLEHHVQRLFEGAKEYADLSGRPQPVLADLHAAHQEAASGSGSNKRLRRESKRRRNPIPLEKAEQPPSPPREITLDLLPDRSTIQEDTKPDISSSGLMQIQTRTQSRRGEVPPYAPEWAPGLPGKWTYAFLDPDEETPPDAPVQVTAASLDFVKATASGGDIPPELGIVHYRPPGKRRK</sequence>
<evidence type="ECO:0000256" key="3">
    <source>
        <dbReference type="ARBA" id="ARBA00023163"/>
    </source>
</evidence>
<accession>A0A427YGL9</accession>
<name>A0A427YGL9_9TREE</name>
<keyword evidence="2" id="KW-0805">Transcription regulation</keyword>
<organism evidence="7 8">
    <name type="scientific">Saitozyma podzolica</name>
    <dbReference type="NCBI Taxonomy" id="1890683"/>
    <lineage>
        <taxon>Eukaryota</taxon>
        <taxon>Fungi</taxon>
        <taxon>Dikarya</taxon>
        <taxon>Basidiomycota</taxon>
        <taxon>Agaricomycotina</taxon>
        <taxon>Tremellomycetes</taxon>
        <taxon>Tremellales</taxon>
        <taxon>Trimorphomycetaceae</taxon>
        <taxon>Saitozyma</taxon>
    </lineage>
</organism>
<keyword evidence="8" id="KW-1185">Reference proteome</keyword>
<dbReference type="Pfam" id="PF07524">
    <property type="entry name" value="Bromo_TP"/>
    <property type="match status" value="1"/>
</dbReference>
<proteinExistence type="predicted"/>
<dbReference type="InterPro" id="IPR006565">
    <property type="entry name" value="BTP"/>
</dbReference>
<dbReference type="InterPro" id="IPR009072">
    <property type="entry name" value="Histone-fold"/>
</dbReference>
<reference evidence="7 8" key="1">
    <citation type="submission" date="2018-11" db="EMBL/GenBank/DDBJ databases">
        <title>Genome sequence of Saitozyma podzolica DSM 27192.</title>
        <authorList>
            <person name="Aliyu H."/>
            <person name="Gorte O."/>
            <person name="Ochsenreither K."/>
        </authorList>
    </citation>
    <scope>NUCLEOTIDE SEQUENCE [LARGE SCALE GENOMIC DNA]</scope>
    <source>
        <strain evidence="7 8">DSM 27192</strain>
    </source>
</reference>
<protein>
    <recommendedName>
        <fullName evidence="6">Bromodomain associated domain-containing protein</fullName>
    </recommendedName>
</protein>
<dbReference type="EMBL" id="RSCD01000011">
    <property type="protein sequence ID" value="RSH90157.1"/>
    <property type="molecule type" value="Genomic_DNA"/>
</dbReference>
<comment type="subcellular location">
    <subcellularLocation>
        <location evidence="1">Nucleus</location>
    </subcellularLocation>
</comment>
<evidence type="ECO:0000256" key="1">
    <source>
        <dbReference type="ARBA" id="ARBA00004123"/>
    </source>
</evidence>
<dbReference type="GO" id="GO:0005634">
    <property type="term" value="C:nucleus"/>
    <property type="evidence" value="ECO:0007669"/>
    <property type="project" value="UniProtKB-SubCell"/>
</dbReference>
<dbReference type="AlphaFoldDB" id="A0A427YGL9"/>